<gene>
    <name evidence="1" type="ORF">D5086_014323</name>
</gene>
<sequence length="538" mass="59827">MDTTPPSHRSNSNTQAKSASRLSRITYSIDPESQPPQLSLDLIPSSPKEIPSTPSSLSHKSSTNFLPLRELLLLSPSPSRKSRTRLAYRDEMPEEGGLEQNGSRRRCKSRGSQTGSLGCASPRSNRRLRRRLEVESKEERDLIGLVDEVGKVRKRRHSGRSKKEKEKLSLVHSFPSFNSTTKVDEGDGSNLDRIGMVVYDLIMWKDVAKSSLWFGLGCLCFLSSCFAKGMNFSILSAISQLGLLVLGASFCSNSICQRNNVEKTRKFKLTEEDVLRVGTLILPAANLAISKTRELFSGEPSMTLKVIPFLLLGAEYGHLVTLRRLCAIGFFISFTIPKLYACYSSQIKQKAEQMKNRMFEAWGACSHKKIVAASAVTAFWNLSSVKTRIFTDLPIEMATAAAEKRKPVFIKVEELKPGTNGHNLTVKILDSKPVPVPKPRRAPMSLSQRPQRPSRINECLVGDETGCIVFTARNEQADMMKPGATVILRNAKIDMFKGSMRLAVDKWGRVEVAEPANFAVKENNNLSLVEYELVTVQA</sequence>
<dbReference type="Proteomes" id="UP000309997">
    <property type="component" value="Unassembled WGS sequence"/>
</dbReference>
<evidence type="ECO:0000313" key="1">
    <source>
        <dbReference type="EMBL" id="KAL3583262.1"/>
    </source>
</evidence>
<evidence type="ECO:0000313" key="2">
    <source>
        <dbReference type="Proteomes" id="UP000309997"/>
    </source>
</evidence>
<accession>A0ACC4BXQ9</accession>
<name>A0ACC4BXQ9_POPAL</name>
<proteinExistence type="predicted"/>
<keyword evidence="2" id="KW-1185">Reference proteome</keyword>
<reference evidence="1 2" key="1">
    <citation type="journal article" date="2024" name="Plant Biotechnol. J.">
        <title>Genome and CRISPR/Cas9 system of a widespread forest tree (Populus alba) in the world.</title>
        <authorList>
            <person name="Liu Y.J."/>
            <person name="Jiang P.F."/>
            <person name="Han X.M."/>
            <person name="Li X.Y."/>
            <person name="Wang H.M."/>
            <person name="Wang Y.J."/>
            <person name="Wang X.X."/>
            <person name="Zeng Q.Y."/>
        </authorList>
    </citation>
    <scope>NUCLEOTIDE SEQUENCE [LARGE SCALE GENOMIC DNA]</scope>
    <source>
        <strain evidence="2">cv. PAL-ZL1</strain>
    </source>
</reference>
<dbReference type="EMBL" id="RCHU02000007">
    <property type="protein sequence ID" value="KAL3583262.1"/>
    <property type="molecule type" value="Genomic_DNA"/>
</dbReference>
<organism evidence="1 2">
    <name type="scientific">Populus alba</name>
    <name type="common">White poplar</name>
    <dbReference type="NCBI Taxonomy" id="43335"/>
    <lineage>
        <taxon>Eukaryota</taxon>
        <taxon>Viridiplantae</taxon>
        <taxon>Streptophyta</taxon>
        <taxon>Embryophyta</taxon>
        <taxon>Tracheophyta</taxon>
        <taxon>Spermatophyta</taxon>
        <taxon>Magnoliopsida</taxon>
        <taxon>eudicotyledons</taxon>
        <taxon>Gunneridae</taxon>
        <taxon>Pentapetalae</taxon>
        <taxon>rosids</taxon>
        <taxon>fabids</taxon>
        <taxon>Malpighiales</taxon>
        <taxon>Salicaceae</taxon>
        <taxon>Saliceae</taxon>
        <taxon>Populus</taxon>
    </lineage>
</organism>
<protein>
    <submittedName>
        <fullName evidence="1">Uncharacterized protein</fullName>
    </submittedName>
</protein>
<comment type="caution">
    <text evidence="1">The sequence shown here is derived from an EMBL/GenBank/DDBJ whole genome shotgun (WGS) entry which is preliminary data.</text>
</comment>